<dbReference type="InterPro" id="IPR017996">
    <property type="entry name" value="MRJP/yellow-related"/>
</dbReference>
<sequence length="435" mass="48468">MYEVCLLNNGTDAATSICLKQLHLQNSVWLRCITMIITGLFILCICMCGTYGLEVVNQWNFLNFDFPDNFDTKSFRPENTVFTGIEVTDDRIFVALPSIRDGVPAALTSIPRNTPPGSSPVLQAYPNWSFQGAANNLSCSALISVYRVRTDSCNRLWVLDAGTVTSIDNFRRVCRPKLLAFDLSTNEVVRTILFPDDVLRPNSGFINFVIDENVQGKCDSAFFYVADSLAPGIIVYDGIKEQTWRVSHPSMFPNPDHSSYNIGGDAFTLMDGIIGFAHSPPACYIVFPGIGYRQVTTDTKIFSIPTSALTKGPQRELEELPVAVAGRKSSQGLALTLNPTDNTLFFSPFSETSVASWNVLTNEQRVIASDPTSLQFTSELRWKGEESTLWLASSRFHKFFKRTVTPSEVNLRIMRIPFQTPSTAISNFLGSRLYF</sequence>
<evidence type="ECO:0000256" key="5">
    <source>
        <dbReference type="SAM" id="Phobius"/>
    </source>
</evidence>
<keyword evidence="7" id="KW-1185">Reference proteome</keyword>
<dbReference type="Gene3D" id="2.120.10.30">
    <property type="entry name" value="TolB, C-terminal domain"/>
    <property type="match status" value="1"/>
</dbReference>
<evidence type="ECO:0000256" key="2">
    <source>
        <dbReference type="ARBA" id="ARBA00009127"/>
    </source>
</evidence>
<keyword evidence="5" id="KW-0812">Transmembrane</keyword>
<evidence type="ECO:0000256" key="3">
    <source>
        <dbReference type="ARBA" id="ARBA00022525"/>
    </source>
</evidence>
<dbReference type="InterPro" id="IPR011042">
    <property type="entry name" value="6-blade_b-propeller_TolB-like"/>
</dbReference>
<dbReference type="EMBL" id="JAPWTK010000001">
    <property type="protein sequence ID" value="KAJ8963212.1"/>
    <property type="molecule type" value="Genomic_DNA"/>
</dbReference>
<organism evidence="6 7">
    <name type="scientific">Aromia moschata</name>
    <dbReference type="NCBI Taxonomy" id="1265417"/>
    <lineage>
        <taxon>Eukaryota</taxon>
        <taxon>Metazoa</taxon>
        <taxon>Ecdysozoa</taxon>
        <taxon>Arthropoda</taxon>
        <taxon>Hexapoda</taxon>
        <taxon>Insecta</taxon>
        <taxon>Pterygota</taxon>
        <taxon>Neoptera</taxon>
        <taxon>Endopterygota</taxon>
        <taxon>Coleoptera</taxon>
        <taxon>Polyphaga</taxon>
        <taxon>Cucujiformia</taxon>
        <taxon>Chrysomeloidea</taxon>
        <taxon>Cerambycidae</taxon>
        <taxon>Cerambycinae</taxon>
        <taxon>Callichromatini</taxon>
        <taxon>Aromia</taxon>
    </lineage>
</organism>
<evidence type="ECO:0000256" key="1">
    <source>
        <dbReference type="ARBA" id="ARBA00004613"/>
    </source>
</evidence>
<dbReference type="PANTHER" id="PTHR10009">
    <property type="entry name" value="PROTEIN YELLOW-RELATED"/>
    <property type="match status" value="1"/>
</dbReference>
<reference evidence="6" key="1">
    <citation type="journal article" date="2023" name="Insect Mol. Biol.">
        <title>Genome sequencing provides insights into the evolution of gene families encoding plant cell wall-degrading enzymes in longhorned beetles.</title>
        <authorList>
            <person name="Shin N.R."/>
            <person name="Okamura Y."/>
            <person name="Kirsch R."/>
            <person name="Pauchet Y."/>
        </authorList>
    </citation>
    <scope>NUCLEOTIDE SEQUENCE</scope>
    <source>
        <strain evidence="6">AMC_N1</strain>
    </source>
</reference>
<protein>
    <recommendedName>
        <fullName evidence="8">Yellow-e</fullName>
    </recommendedName>
</protein>
<dbReference type="PANTHER" id="PTHR10009:SF19">
    <property type="entry name" value="RE55542P"/>
    <property type="match status" value="1"/>
</dbReference>
<comment type="similarity">
    <text evidence="2">Belongs to the major royal jelly protein family.</text>
</comment>
<dbReference type="PRINTS" id="PR01366">
    <property type="entry name" value="ROYALJELLY"/>
</dbReference>
<proteinExistence type="inferred from homology"/>
<comment type="caution">
    <text evidence="6">The sequence shown here is derived from an EMBL/GenBank/DDBJ whole genome shotgun (WGS) entry which is preliminary data.</text>
</comment>
<dbReference type="Proteomes" id="UP001162162">
    <property type="component" value="Unassembled WGS sequence"/>
</dbReference>
<keyword evidence="3" id="KW-0964">Secreted</keyword>
<accession>A0AAV8ZIQ0</accession>
<keyword evidence="5" id="KW-0472">Membrane</keyword>
<evidence type="ECO:0000313" key="7">
    <source>
        <dbReference type="Proteomes" id="UP001162162"/>
    </source>
</evidence>
<gene>
    <name evidence="6" type="ORF">NQ318_018678</name>
</gene>
<dbReference type="GO" id="GO:0005576">
    <property type="term" value="C:extracellular region"/>
    <property type="evidence" value="ECO:0007669"/>
    <property type="project" value="UniProtKB-SubCell"/>
</dbReference>
<keyword evidence="5" id="KW-1133">Transmembrane helix</keyword>
<comment type="subcellular location">
    <subcellularLocation>
        <location evidence="1">Secreted</location>
    </subcellularLocation>
</comment>
<dbReference type="AlphaFoldDB" id="A0AAV8ZIQ0"/>
<feature type="transmembrane region" description="Helical" evidence="5">
    <location>
        <begin position="28"/>
        <end position="53"/>
    </location>
</feature>
<evidence type="ECO:0008006" key="8">
    <source>
        <dbReference type="Google" id="ProtNLM"/>
    </source>
</evidence>
<evidence type="ECO:0000256" key="4">
    <source>
        <dbReference type="ARBA" id="ARBA00022729"/>
    </source>
</evidence>
<keyword evidence="4" id="KW-0732">Signal</keyword>
<dbReference type="InterPro" id="IPR011044">
    <property type="entry name" value="Quino_amine_DH_bsu"/>
</dbReference>
<name>A0AAV8ZIQ0_9CUCU</name>
<dbReference type="SUPFAM" id="SSF50969">
    <property type="entry name" value="YVTN repeat-like/Quinoprotein amine dehydrogenase"/>
    <property type="match status" value="1"/>
</dbReference>
<evidence type="ECO:0000313" key="6">
    <source>
        <dbReference type="EMBL" id="KAJ8963212.1"/>
    </source>
</evidence>
<dbReference type="Pfam" id="PF03022">
    <property type="entry name" value="MRJP"/>
    <property type="match status" value="1"/>
</dbReference>